<keyword evidence="4" id="KW-0132">Cell division</keyword>
<dbReference type="InterPro" id="IPR036390">
    <property type="entry name" value="WH_DNA-bd_sf"/>
</dbReference>
<evidence type="ECO:0000256" key="9">
    <source>
        <dbReference type="ARBA" id="ARBA00022989"/>
    </source>
</evidence>
<dbReference type="GO" id="GO:0005886">
    <property type="term" value="C:plasma membrane"/>
    <property type="evidence" value="ECO:0007669"/>
    <property type="project" value="UniProtKB-SubCell"/>
</dbReference>
<dbReference type="EMBL" id="CM001376">
    <property type="protein sequence ID" value="EHM13095.1"/>
    <property type="molecule type" value="Genomic_DNA"/>
</dbReference>
<evidence type="ECO:0000256" key="11">
    <source>
        <dbReference type="ARBA" id="ARBA00023136"/>
    </source>
</evidence>
<evidence type="ECO:0000259" key="18">
    <source>
        <dbReference type="PROSITE" id="PS50901"/>
    </source>
</evidence>
<reference evidence="19 20" key="1">
    <citation type="submission" date="2011-11" db="EMBL/GenBank/DDBJ databases">
        <title>The Noncontiguous Finished genome of Jonquetella anthropi DSM 22815.</title>
        <authorList>
            <consortium name="US DOE Joint Genome Institute (JGI-PGF)"/>
            <person name="Lucas S."/>
            <person name="Copeland A."/>
            <person name="Lapidus A."/>
            <person name="Glavina del Rio T."/>
            <person name="Dalin E."/>
            <person name="Tice H."/>
            <person name="Bruce D."/>
            <person name="Goodwin L."/>
            <person name="Pitluck S."/>
            <person name="Peters L."/>
            <person name="Mikhailova N."/>
            <person name="Held B."/>
            <person name="Kyrpides N."/>
            <person name="Mavromatis K."/>
            <person name="Ivanova N."/>
            <person name="Markowitz V."/>
            <person name="Cheng J.-F."/>
            <person name="Hugenholtz P."/>
            <person name="Woyke T."/>
            <person name="Wu D."/>
            <person name="Gronow S."/>
            <person name="Wellnitz S."/>
            <person name="Brambilla E."/>
            <person name="Klenk H.-P."/>
            <person name="Eisen J.A."/>
        </authorList>
    </citation>
    <scope>NUCLEOTIDE SEQUENCE [LARGE SCALE GENOMIC DNA]</scope>
    <source>
        <strain evidence="19 20">DSM 22815</strain>
    </source>
</reference>
<dbReference type="Gene3D" id="3.30.980.40">
    <property type="match status" value="1"/>
</dbReference>
<feature type="region of interest" description="Disordered" evidence="16">
    <location>
        <begin position="198"/>
        <end position="257"/>
    </location>
</feature>
<feature type="transmembrane region" description="Helical" evidence="17">
    <location>
        <begin position="136"/>
        <end position="161"/>
    </location>
</feature>
<dbReference type="GO" id="GO:0003677">
    <property type="term" value="F:DNA binding"/>
    <property type="evidence" value="ECO:0007669"/>
    <property type="project" value="UniProtKB-KW"/>
</dbReference>
<comment type="similarity">
    <text evidence="2">Belongs to the FtsK/SpoIIIE/SftA family.</text>
</comment>
<evidence type="ECO:0000256" key="14">
    <source>
        <dbReference type="PROSITE-ProRule" id="PRU00289"/>
    </source>
</evidence>
<dbReference type="PANTHER" id="PTHR22683">
    <property type="entry name" value="SPORULATION PROTEIN RELATED"/>
    <property type="match status" value="1"/>
</dbReference>
<feature type="transmembrane region" description="Helical" evidence="17">
    <location>
        <begin position="98"/>
        <end position="116"/>
    </location>
</feature>
<dbReference type="OrthoDB" id="9807790at2"/>
<dbReference type="InterPro" id="IPR041027">
    <property type="entry name" value="FtsK_alpha"/>
</dbReference>
<dbReference type="CDD" id="cd01127">
    <property type="entry name" value="TrwB_TraG_TraD_VirD4"/>
    <property type="match status" value="1"/>
</dbReference>
<evidence type="ECO:0000256" key="16">
    <source>
        <dbReference type="SAM" id="MobiDB-lite"/>
    </source>
</evidence>
<evidence type="ECO:0000256" key="10">
    <source>
        <dbReference type="ARBA" id="ARBA00023125"/>
    </source>
</evidence>
<evidence type="ECO:0000256" key="7">
    <source>
        <dbReference type="ARBA" id="ARBA00022829"/>
    </source>
</evidence>
<dbReference type="InterPro" id="IPR003593">
    <property type="entry name" value="AAA+_ATPase"/>
</dbReference>
<dbReference type="Pfam" id="PF13491">
    <property type="entry name" value="FtsK_4TM"/>
    <property type="match status" value="1"/>
</dbReference>
<evidence type="ECO:0000256" key="6">
    <source>
        <dbReference type="ARBA" id="ARBA00022741"/>
    </source>
</evidence>
<evidence type="ECO:0000256" key="13">
    <source>
        <dbReference type="ARBA" id="ARBA00025923"/>
    </source>
</evidence>
<evidence type="ECO:0000313" key="20">
    <source>
        <dbReference type="Proteomes" id="UP000003806"/>
    </source>
</evidence>
<dbReference type="eggNOG" id="COG1674">
    <property type="taxonomic scope" value="Bacteria"/>
</dbReference>
<evidence type="ECO:0000256" key="4">
    <source>
        <dbReference type="ARBA" id="ARBA00022618"/>
    </source>
</evidence>
<dbReference type="InterPro" id="IPR018541">
    <property type="entry name" value="Ftsk_gamma"/>
</dbReference>
<keyword evidence="3" id="KW-1003">Cell membrane</keyword>
<dbReference type="Pfam" id="PF09397">
    <property type="entry name" value="FtsK_gamma"/>
    <property type="match status" value="1"/>
</dbReference>
<keyword evidence="5 17" id="KW-0812">Transmembrane</keyword>
<feature type="coiled-coil region" evidence="15">
    <location>
        <begin position="684"/>
        <end position="711"/>
    </location>
</feature>
<evidence type="ECO:0000256" key="17">
    <source>
        <dbReference type="SAM" id="Phobius"/>
    </source>
</evidence>
<evidence type="ECO:0000256" key="15">
    <source>
        <dbReference type="SAM" id="Coils"/>
    </source>
</evidence>
<organism evidence="19 20">
    <name type="scientific">Jonquetella anthropi DSM 22815</name>
    <dbReference type="NCBI Taxonomy" id="885272"/>
    <lineage>
        <taxon>Bacteria</taxon>
        <taxon>Thermotogati</taxon>
        <taxon>Synergistota</taxon>
        <taxon>Synergistia</taxon>
        <taxon>Synergistales</taxon>
        <taxon>Dethiosulfovibrionaceae</taxon>
        <taxon>Jonquetella</taxon>
    </lineage>
</organism>
<dbReference type="PANTHER" id="PTHR22683:SF41">
    <property type="entry name" value="DNA TRANSLOCASE FTSK"/>
    <property type="match status" value="1"/>
</dbReference>
<dbReference type="HOGENOM" id="CLU_001981_9_7_0"/>
<proteinExistence type="inferred from homology"/>
<dbReference type="RefSeq" id="WP_008521001.1">
    <property type="nucleotide sequence ID" value="NZ_CM001376.1"/>
</dbReference>
<sequence>MNLFSSKKPYAVRRPKRRRPKDFDPKSLLRLGQFILAALAIYTLASLFALGTGPLGENISSKLVGVFGVGIVLPLVHLLYQLICAAAGRKVDRSLRQWLGTIFAYLAITLLLTLLYREGIGQQVGLLSPGAVGKAMVSLFRSTIGALGATLAGLLLVVAAFCQYGHLSTDRVNRFRTALGSLSLRRLKSLVEDEAAEDDSSQLSVPSVTVSDPVVQDEPAEDEVDFPRSIDEEHEPSLPDVSETEAEGPDEIPQVPLPSRRGFFAALFHRRAKVDVEAVKRAMNPSHDRPIDMSDVGLEENEPPAEPDVSEPVSFPNVFPNVEEEPLNVESEEPQPEKTASEVRRDEPFGFAHSGAGANGGRALEVGRDVMAVSGKSWKRDGASGDALHETPPTPQVVLDADAPIIGTGALKTSQPAGDEEAASAGAFPPPLDLLGPSSPGVSASENSAALDQGSDVIEALSNFGVEATLAHTIVGPTVIQYQIQLAPGIKVSKVSALEADIAVALAVPAIRVEAPVPGTTYVGIELPNPRRRTVPLRTVLESEAFQKTKLSLPLPLGQTVDGRILITGLEELPHLLVAGTTGSGKSIFINNCITALCYHNKPSDLRFIMVDPKRVEMAFYEHLPHILSKPIVTPQSAVDALGWAVREMENRYETFSAARARHLESYNSKVLPKDRLPHIVIIVDELADLMMTAQKEVEEYIARLAQMARATGIHLILATQRPSVNVITGTIKANIPARVAFSLPSVADSRTILDVSGAQHLLGKGDMLFISSRHPRPLRIQSPFMDEATNIRVVDYLRNAFGEPEYVELGEQGGSSSGPSENGAFLDEPRLAEAVAIVLGTGIASSSRLQRQMRVGFTRAARMIDSMELLGIVGPADGSKPREILVDEVEADEILNRHGIR</sequence>
<evidence type="ECO:0000256" key="8">
    <source>
        <dbReference type="ARBA" id="ARBA00022840"/>
    </source>
</evidence>
<dbReference type="Pfam" id="PF01580">
    <property type="entry name" value="FtsK_SpoIIIE"/>
    <property type="match status" value="1"/>
</dbReference>
<dbReference type="GO" id="GO:0005524">
    <property type="term" value="F:ATP binding"/>
    <property type="evidence" value="ECO:0007669"/>
    <property type="project" value="UniProtKB-UniRule"/>
</dbReference>
<feature type="compositionally biased region" description="Acidic residues" evidence="16">
    <location>
        <begin position="322"/>
        <end position="334"/>
    </location>
</feature>
<dbReference type="STRING" id="885272.JonanDRAFT_0709"/>
<keyword evidence="8 14" id="KW-0067">ATP-binding</keyword>
<evidence type="ECO:0000256" key="3">
    <source>
        <dbReference type="ARBA" id="ARBA00022475"/>
    </source>
</evidence>
<keyword evidence="12" id="KW-0131">Cell cycle</keyword>
<feature type="compositionally biased region" description="Low complexity" evidence="16">
    <location>
        <begin position="204"/>
        <end position="214"/>
    </location>
</feature>
<feature type="compositionally biased region" description="Acidic residues" evidence="16">
    <location>
        <begin position="297"/>
        <end position="309"/>
    </location>
</feature>
<dbReference type="SMART" id="SM00843">
    <property type="entry name" value="Ftsk_gamma"/>
    <property type="match status" value="1"/>
</dbReference>
<dbReference type="Gene3D" id="3.40.50.300">
    <property type="entry name" value="P-loop containing nucleotide triphosphate hydrolases"/>
    <property type="match status" value="1"/>
</dbReference>
<dbReference type="InterPro" id="IPR036388">
    <property type="entry name" value="WH-like_DNA-bd_sf"/>
</dbReference>
<evidence type="ECO:0000256" key="2">
    <source>
        <dbReference type="ARBA" id="ARBA00006474"/>
    </source>
</evidence>
<dbReference type="SMART" id="SM00382">
    <property type="entry name" value="AAA"/>
    <property type="match status" value="1"/>
</dbReference>
<name>H0UK86_9BACT</name>
<evidence type="ECO:0000256" key="1">
    <source>
        <dbReference type="ARBA" id="ARBA00004651"/>
    </source>
</evidence>
<feature type="binding site" evidence="14">
    <location>
        <begin position="580"/>
        <end position="587"/>
    </location>
    <ligand>
        <name>ATP</name>
        <dbReference type="ChEBI" id="CHEBI:30616"/>
    </ligand>
</feature>
<evidence type="ECO:0000256" key="5">
    <source>
        <dbReference type="ARBA" id="ARBA00022692"/>
    </source>
</evidence>
<dbReference type="Proteomes" id="UP000003806">
    <property type="component" value="Chromosome"/>
</dbReference>
<protein>
    <submittedName>
        <fullName evidence="19">DNA segregation ATPase, FtsK/SpoIIIE family</fullName>
    </submittedName>
</protein>
<keyword evidence="15" id="KW-0175">Coiled coil</keyword>
<keyword evidence="11 17" id="KW-0472">Membrane</keyword>
<dbReference type="GO" id="GO:0007059">
    <property type="term" value="P:chromosome segregation"/>
    <property type="evidence" value="ECO:0007669"/>
    <property type="project" value="UniProtKB-KW"/>
</dbReference>
<keyword evidence="9 17" id="KW-1133">Transmembrane helix</keyword>
<evidence type="ECO:0000256" key="12">
    <source>
        <dbReference type="ARBA" id="ARBA00023306"/>
    </source>
</evidence>
<keyword evidence="7" id="KW-0159">Chromosome partition</keyword>
<feature type="domain" description="FtsK" evidence="18">
    <location>
        <begin position="562"/>
        <end position="751"/>
    </location>
</feature>
<dbReference type="InterPro" id="IPR027417">
    <property type="entry name" value="P-loop_NTPase"/>
</dbReference>
<dbReference type="GO" id="GO:0051301">
    <property type="term" value="P:cell division"/>
    <property type="evidence" value="ECO:0007669"/>
    <property type="project" value="UniProtKB-KW"/>
</dbReference>
<keyword evidence="20" id="KW-1185">Reference proteome</keyword>
<keyword evidence="6 14" id="KW-0547">Nucleotide-binding</keyword>
<gene>
    <name evidence="19" type="ORF">JonanDRAFT_0709</name>
</gene>
<dbReference type="PROSITE" id="PS50901">
    <property type="entry name" value="FTSK"/>
    <property type="match status" value="1"/>
</dbReference>
<comment type="subcellular location">
    <subcellularLocation>
        <location evidence="1">Cell membrane</location>
        <topology evidence="1">Multi-pass membrane protein</topology>
    </subcellularLocation>
</comment>
<dbReference type="AlphaFoldDB" id="H0UK86"/>
<dbReference type="SUPFAM" id="SSF52540">
    <property type="entry name" value="P-loop containing nucleoside triphosphate hydrolases"/>
    <property type="match status" value="1"/>
</dbReference>
<feature type="transmembrane region" description="Helical" evidence="17">
    <location>
        <begin position="28"/>
        <end position="51"/>
    </location>
</feature>
<dbReference type="Pfam" id="PF17854">
    <property type="entry name" value="FtsK_alpha"/>
    <property type="match status" value="1"/>
</dbReference>
<dbReference type="InterPro" id="IPR025199">
    <property type="entry name" value="FtsK_4TM"/>
</dbReference>
<accession>H0UK86</accession>
<evidence type="ECO:0000313" key="19">
    <source>
        <dbReference type="EMBL" id="EHM13095.1"/>
    </source>
</evidence>
<dbReference type="InterPro" id="IPR002543">
    <property type="entry name" value="FtsK_dom"/>
</dbReference>
<feature type="compositionally biased region" description="Basic and acidic residues" evidence="16">
    <location>
        <begin position="225"/>
        <end position="237"/>
    </location>
</feature>
<feature type="transmembrane region" description="Helical" evidence="17">
    <location>
        <begin position="63"/>
        <end position="86"/>
    </location>
</feature>
<feature type="region of interest" description="Disordered" evidence="16">
    <location>
        <begin position="285"/>
        <end position="343"/>
    </location>
</feature>
<keyword evidence="10" id="KW-0238">DNA-binding</keyword>
<dbReference type="Gene3D" id="1.10.10.10">
    <property type="entry name" value="Winged helix-like DNA-binding domain superfamily/Winged helix DNA-binding domain"/>
    <property type="match status" value="1"/>
</dbReference>
<comment type="subunit">
    <text evidence="13">Homohexamer. Forms a ring that surrounds DNA.</text>
</comment>
<dbReference type="SUPFAM" id="SSF46785">
    <property type="entry name" value="Winged helix' DNA-binding domain"/>
    <property type="match status" value="1"/>
</dbReference>
<dbReference type="InterPro" id="IPR050206">
    <property type="entry name" value="FtsK/SpoIIIE/SftA"/>
</dbReference>